<name>R4YRQ1_OLEAN</name>
<dbReference type="PRINTS" id="PR00411">
    <property type="entry name" value="PNDRDTASEI"/>
</dbReference>
<sequence length="502" mass="56736">MSLQVDYEVVIIGTGFAGIGMAIKLQQAGIHSFKLIERSDEVGGTWRDNTYPGCECDVQSHLYSLSFEPKSDWSKKYSTWNEIRDYIIGITDKHNIRKKIQFNTRLEGADFDEKSGTWLVKLSDGTKPRARFVITAVGPLSNPSIPEITGKETFKGPIFHSAKWNHNADLKGKKIAVIGTGASAIQFVPRIAEDAASVELFQRSAPWVLPKPDRKIFGIEKAMYKYLPGWRLAHRAQLYWMNEFSLRGFLKEKSWIRSFAEWAATKHLHYHVKDEVLRAKLTPDFRFGCKRALLSNEYYPALARDNVDVIDTGIERITETGIIDKNGKAHDVDVIIWGTGFKVDEPLMGIDIRGISGQDLNAVWKDNGFESYYGTTVAGFPNAFILAGPNTGIGHTSLVVMIEAQYNYIMDAIQKIQQQDIKYIDVKESVQTQFCQTMQDKMVGTAWTSGCNSWYLSDSGKNFTLWPDFTFNYIRQTKTLNLADYEVVRQDVVLGTQAAISI</sequence>
<dbReference type="OrthoDB" id="312624at2"/>
<keyword evidence="4" id="KW-0503">Monooxygenase</keyword>
<dbReference type="KEGG" id="oai:OLEAN_C34240"/>
<dbReference type="Pfam" id="PF00743">
    <property type="entry name" value="FMO-like"/>
    <property type="match status" value="1"/>
</dbReference>
<dbReference type="InterPro" id="IPR051209">
    <property type="entry name" value="FAD-bind_Monooxygenase_sf"/>
</dbReference>
<dbReference type="InterPro" id="IPR020946">
    <property type="entry name" value="Flavin_mOase-like"/>
</dbReference>
<dbReference type="PANTHER" id="PTHR42877:SF4">
    <property type="entry name" value="FAD_NAD(P)-BINDING DOMAIN-CONTAINING PROTEIN-RELATED"/>
    <property type="match status" value="1"/>
</dbReference>
<dbReference type="EC" id="1.14.13.22" evidence="4"/>
<dbReference type="Gene3D" id="3.50.50.60">
    <property type="entry name" value="FAD/NAD(P)-binding domain"/>
    <property type="match status" value="2"/>
</dbReference>
<evidence type="ECO:0000256" key="3">
    <source>
        <dbReference type="ARBA" id="ARBA00023002"/>
    </source>
</evidence>
<keyword evidence="3 4" id="KW-0560">Oxidoreductase</keyword>
<dbReference type="InterPro" id="IPR036188">
    <property type="entry name" value="FAD/NAD-bd_sf"/>
</dbReference>
<dbReference type="PATRIC" id="fig|698738.3.peg.3563"/>
<dbReference type="STRING" id="698738.OLEAN_C34240"/>
<evidence type="ECO:0000256" key="1">
    <source>
        <dbReference type="ARBA" id="ARBA00022630"/>
    </source>
</evidence>
<dbReference type="EMBL" id="FO203512">
    <property type="protein sequence ID" value="CCK77600.1"/>
    <property type="molecule type" value="Genomic_DNA"/>
</dbReference>
<keyword evidence="1" id="KW-0285">Flavoprotein</keyword>
<dbReference type="Proteomes" id="UP000032749">
    <property type="component" value="Chromosome"/>
</dbReference>
<evidence type="ECO:0000313" key="4">
    <source>
        <dbReference type="EMBL" id="CCK77600.1"/>
    </source>
</evidence>
<accession>R4YRQ1</accession>
<evidence type="ECO:0000256" key="2">
    <source>
        <dbReference type="ARBA" id="ARBA00022827"/>
    </source>
</evidence>
<dbReference type="GO" id="GO:0018667">
    <property type="term" value="F:cyclohexanone monooxygenase activity"/>
    <property type="evidence" value="ECO:0007669"/>
    <property type="project" value="UniProtKB-EC"/>
</dbReference>
<dbReference type="GO" id="GO:0050660">
    <property type="term" value="F:flavin adenine dinucleotide binding"/>
    <property type="evidence" value="ECO:0007669"/>
    <property type="project" value="InterPro"/>
</dbReference>
<evidence type="ECO:0000313" key="5">
    <source>
        <dbReference type="Proteomes" id="UP000032749"/>
    </source>
</evidence>
<dbReference type="PANTHER" id="PTHR42877">
    <property type="entry name" value="L-ORNITHINE N(5)-MONOOXYGENASE-RELATED"/>
    <property type="match status" value="1"/>
</dbReference>
<dbReference type="AlphaFoldDB" id="R4YRQ1"/>
<protein>
    <submittedName>
        <fullName evidence="4">Cyclohexanone monooxygenase</fullName>
        <ecNumber evidence="4">1.14.13.22</ecNumber>
    </submittedName>
</protein>
<proteinExistence type="predicted"/>
<organism evidence="4 5">
    <name type="scientific">Oleispira antarctica RB-8</name>
    <dbReference type="NCBI Taxonomy" id="698738"/>
    <lineage>
        <taxon>Bacteria</taxon>
        <taxon>Pseudomonadati</taxon>
        <taxon>Pseudomonadota</taxon>
        <taxon>Gammaproteobacteria</taxon>
        <taxon>Oceanospirillales</taxon>
        <taxon>Oceanospirillaceae</taxon>
        <taxon>Oleispira</taxon>
    </lineage>
</organism>
<dbReference type="SUPFAM" id="SSF51905">
    <property type="entry name" value="FAD/NAD(P)-binding domain"/>
    <property type="match status" value="1"/>
</dbReference>
<dbReference type="HOGENOM" id="CLU_006937_7_1_6"/>
<reference evidence="4 5" key="1">
    <citation type="journal article" date="2013" name="Nat. Commun.">
        <title>Genome sequence and functional genomic analysis of the oil-degrading bacterium Oleispira antarctica.</title>
        <authorList>
            <person name="Kube M."/>
            <person name="Chernikova T.N."/>
            <person name="Al-Ramahi Y."/>
            <person name="Beloqui A."/>
            <person name="Lopez-Cortez N."/>
            <person name="Guazzaroni M.E."/>
            <person name="Heipieper H.J."/>
            <person name="Klages S."/>
            <person name="Kotsyurbenko O.R."/>
            <person name="Langer I."/>
            <person name="Nechitaylo T.Y."/>
            <person name="Lunsdorf H."/>
            <person name="Fernandez M."/>
            <person name="Juarez S."/>
            <person name="Ciordia S."/>
            <person name="Singer A."/>
            <person name="Kagan O."/>
            <person name="Egorova O."/>
            <person name="Petit P.A."/>
            <person name="Stogios P."/>
            <person name="Kim Y."/>
            <person name="Tchigvintsev A."/>
            <person name="Flick R."/>
            <person name="Denaro R."/>
            <person name="Genovese M."/>
            <person name="Albar J.P."/>
            <person name="Reva O.N."/>
            <person name="Martinez-Gomariz M."/>
            <person name="Tran H."/>
            <person name="Ferrer M."/>
            <person name="Savchenko A."/>
            <person name="Yakunin A.F."/>
            <person name="Yakimov M.M."/>
            <person name="Golyshina O.V."/>
            <person name="Reinhardt R."/>
            <person name="Golyshin P.N."/>
        </authorList>
    </citation>
    <scope>NUCLEOTIDE SEQUENCE [LARGE SCALE GENOMIC DNA]</scope>
</reference>
<gene>
    <name evidence="4" type="ORF">OLEAN_C34240</name>
</gene>
<dbReference type="GO" id="GO:0004499">
    <property type="term" value="F:N,N-dimethylaniline monooxygenase activity"/>
    <property type="evidence" value="ECO:0007669"/>
    <property type="project" value="InterPro"/>
</dbReference>
<keyword evidence="5" id="KW-1185">Reference proteome</keyword>
<dbReference type="GO" id="GO:0050661">
    <property type="term" value="F:NADP binding"/>
    <property type="evidence" value="ECO:0007669"/>
    <property type="project" value="InterPro"/>
</dbReference>
<keyword evidence="2" id="KW-0274">FAD</keyword>